<organism evidence="5 6">
    <name type="scientific">Phytophthora ramorum</name>
    <name type="common">Sudden oak death agent</name>
    <dbReference type="NCBI Taxonomy" id="164328"/>
    <lineage>
        <taxon>Eukaryota</taxon>
        <taxon>Sar</taxon>
        <taxon>Stramenopiles</taxon>
        <taxon>Oomycota</taxon>
        <taxon>Peronosporomycetes</taxon>
        <taxon>Peronosporales</taxon>
        <taxon>Peronosporaceae</taxon>
        <taxon>Phytophthora</taxon>
    </lineage>
</organism>
<keyword evidence="3" id="KW-0560">Oxidoreductase</keyword>
<dbReference type="InParanoid" id="H3GYJ8"/>
<dbReference type="PRINTS" id="PR01577">
    <property type="entry name" value="KCNABCHANNEL"/>
</dbReference>
<dbReference type="InterPro" id="IPR023210">
    <property type="entry name" value="NADP_OxRdtase_dom"/>
</dbReference>
<evidence type="ECO:0000259" key="4">
    <source>
        <dbReference type="Pfam" id="PF00248"/>
    </source>
</evidence>
<dbReference type="EMBL" id="DS566074">
    <property type="status" value="NOT_ANNOTATED_CDS"/>
    <property type="molecule type" value="Genomic_DNA"/>
</dbReference>
<dbReference type="EnsemblProtists" id="Phyra82783">
    <property type="protein sequence ID" value="Phyra82783"/>
    <property type="gene ID" value="Phyra82783"/>
</dbReference>
<dbReference type="VEuPathDB" id="FungiDB:KRP23_6195"/>
<dbReference type="AlphaFoldDB" id="H3GYJ8"/>
<sequence length="354" mass="39341">MPLTADNAPTRMPYRFLGDSGLLVSSLSLGSWMDLDDKYTADAWYDMMKVAFEHGVNLFDNAEIYGAGLAEKNMGGAIKKGVAEGTWTREDLVITTKLYLGSKGFVGAGPNDQGIGRKHIIEGTKASLRRLQLDYVDVLFAHRSEVFTPIEETVRAMNFVINQGWAFYWGTSSWSSADFKEACDIADRLGLVRPIVDQPEYNLLERSKVELEYVDLYQKYKLGLTTWSPLSYGALTGKYSSGTPDGSRLSSDYWKQFTPDFADRVAMADKLKPIAEELGVSMAAFAIAWCLSNDNVSSVLMGAKTIQQLKQNFEALKVVELITPKVKTKINALMPCIPKLGQLDEVAMIRGRHL</sequence>
<keyword evidence="2" id="KW-0521">NADP</keyword>
<feature type="domain" description="NADP-dependent oxidoreductase" evidence="4">
    <location>
        <begin position="27"/>
        <end position="321"/>
    </location>
</feature>
<evidence type="ECO:0000256" key="3">
    <source>
        <dbReference type="ARBA" id="ARBA00023002"/>
    </source>
</evidence>
<dbReference type="Gene3D" id="3.20.20.100">
    <property type="entry name" value="NADP-dependent oxidoreductase domain"/>
    <property type="match status" value="1"/>
</dbReference>
<reference evidence="6" key="1">
    <citation type="journal article" date="2006" name="Science">
        <title>Phytophthora genome sequences uncover evolutionary origins and mechanisms of pathogenesis.</title>
        <authorList>
            <person name="Tyler B.M."/>
            <person name="Tripathy S."/>
            <person name="Zhang X."/>
            <person name="Dehal P."/>
            <person name="Jiang R.H."/>
            <person name="Aerts A."/>
            <person name="Arredondo F.D."/>
            <person name="Baxter L."/>
            <person name="Bensasson D."/>
            <person name="Beynon J.L."/>
            <person name="Chapman J."/>
            <person name="Damasceno C.M."/>
            <person name="Dorrance A.E."/>
            <person name="Dou D."/>
            <person name="Dickerman A.W."/>
            <person name="Dubchak I.L."/>
            <person name="Garbelotto M."/>
            <person name="Gijzen M."/>
            <person name="Gordon S.G."/>
            <person name="Govers F."/>
            <person name="Grunwald N.J."/>
            <person name="Huang W."/>
            <person name="Ivors K.L."/>
            <person name="Jones R.W."/>
            <person name="Kamoun S."/>
            <person name="Krampis K."/>
            <person name="Lamour K.H."/>
            <person name="Lee M.K."/>
            <person name="McDonald W.H."/>
            <person name="Medina M."/>
            <person name="Meijer H.J."/>
            <person name="Nordberg E.K."/>
            <person name="Maclean D.J."/>
            <person name="Ospina-Giraldo M.D."/>
            <person name="Morris P.F."/>
            <person name="Phuntumart V."/>
            <person name="Putnam N.H."/>
            <person name="Rash S."/>
            <person name="Rose J.K."/>
            <person name="Sakihama Y."/>
            <person name="Salamov A.A."/>
            <person name="Savidor A."/>
            <person name="Scheuring C.F."/>
            <person name="Smith B.M."/>
            <person name="Sobral B.W."/>
            <person name="Terry A."/>
            <person name="Torto-Alalibo T.A."/>
            <person name="Win J."/>
            <person name="Xu Z."/>
            <person name="Zhang H."/>
            <person name="Grigoriev I.V."/>
            <person name="Rokhsar D.S."/>
            <person name="Boore J.L."/>
        </authorList>
    </citation>
    <scope>NUCLEOTIDE SEQUENCE [LARGE SCALE GENOMIC DNA]</scope>
    <source>
        <strain evidence="6">Pr102</strain>
    </source>
</reference>
<dbReference type="SUPFAM" id="SSF51430">
    <property type="entry name" value="NAD(P)-linked oxidoreductase"/>
    <property type="match status" value="1"/>
</dbReference>
<dbReference type="FunCoup" id="H3GYJ8">
    <property type="interactions" value="23"/>
</dbReference>
<evidence type="ECO:0000256" key="1">
    <source>
        <dbReference type="ARBA" id="ARBA00006515"/>
    </source>
</evidence>
<proteinExistence type="inferred from homology"/>
<dbReference type="InterPro" id="IPR005399">
    <property type="entry name" value="K_chnl_volt-dep_bsu_KCNAB-rel"/>
</dbReference>
<protein>
    <recommendedName>
        <fullName evidence="4">NADP-dependent oxidoreductase domain-containing protein</fullName>
    </recommendedName>
</protein>
<accession>H3GYJ8</accession>
<name>H3GYJ8_PHYRM</name>
<dbReference type="GO" id="GO:0016491">
    <property type="term" value="F:oxidoreductase activity"/>
    <property type="evidence" value="ECO:0007669"/>
    <property type="project" value="UniProtKB-KW"/>
</dbReference>
<dbReference type="eggNOG" id="KOG1575">
    <property type="taxonomic scope" value="Eukaryota"/>
</dbReference>
<keyword evidence="6" id="KW-1185">Reference proteome</keyword>
<dbReference type="VEuPathDB" id="FungiDB:KRP22_9104"/>
<comment type="similarity">
    <text evidence="1">Belongs to the shaker potassium channel beta subunit family.</text>
</comment>
<dbReference type="HOGENOM" id="CLU_023205_2_0_1"/>
<dbReference type="InterPro" id="IPR036812">
    <property type="entry name" value="NAD(P)_OxRdtase_dom_sf"/>
</dbReference>
<dbReference type="OMA" id="FEWEYES"/>
<dbReference type="STRING" id="164328.H3GYJ8"/>
<dbReference type="Pfam" id="PF00248">
    <property type="entry name" value="Aldo_ket_red"/>
    <property type="match status" value="1"/>
</dbReference>
<dbReference type="PANTHER" id="PTHR43150">
    <property type="entry name" value="HYPERKINETIC, ISOFORM M"/>
    <property type="match status" value="1"/>
</dbReference>
<dbReference type="Proteomes" id="UP000005238">
    <property type="component" value="Unassembled WGS sequence"/>
</dbReference>
<evidence type="ECO:0000313" key="5">
    <source>
        <dbReference type="EnsemblProtists" id="Phyra82783"/>
    </source>
</evidence>
<dbReference type="PANTHER" id="PTHR43150:SF2">
    <property type="entry name" value="HYPERKINETIC, ISOFORM M"/>
    <property type="match status" value="1"/>
</dbReference>
<reference evidence="5" key="2">
    <citation type="submission" date="2015-06" db="UniProtKB">
        <authorList>
            <consortium name="EnsemblProtists"/>
        </authorList>
    </citation>
    <scope>IDENTIFICATION</scope>
    <source>
        <strain evidence="5">Pr102</strain>
    </source>
</reference>
<evidence type="ECO:0000313" key="6">
    <source>
        <dbReference type="Proteomes" id="UP000005238"/>
    </source>
</evidence>
<evidence type="ECO:0000256" key="2">
    <source>
        <dbReference type="ARBA" id="ARBA00022857"/>
    </source>
</evidence>